<dbReference type="SUPFAM" id="SSF54695">
    <property type="entry name" value="POZ domain"/>
    <property type="match status" value="1"/>
</dbReference>
<dbReference type="Gene3D" id="2.60.120.920">
    <property type="match status" value="2"/>
</dbReference>
<keyword evidence="1" id="KW-1133">Transmembrane helix</keyword>
<sequence length="370" mass="41237">MPESSVGRGRSAKTEQRADGLLFLILLHLCMDGLLLLFLILLHLCMDGLLLNFSVWDAVGPSSSGNAEPNAGHRSVRAERPIPKGNSGIFYYEVTILEEEDSVNIGLATKEMPLDECVGSYEAKNDRKKPSEENKPVEVPDVEVGAFKAMLAFIYADDLSGLNGDNATSVLYADDFKKFCNLIYILADKYNLPKLVNSCLNFIWKLNVFVALDLARFFGEEKLLCEILDRDELIINDEHTTKNGVKMGKMVFTLDLRRKKCHWTEVLENTTALGHFCGHAVKGWLQNFFGLDEPIKGKKQNLGKATSSDAASIWQLAKSFTQKNGRRLETTGLFAHSAVDLFPCVSLYYAGVKIEANFGLNFKFKIAEGF</sequence>
<dbReference type="GO" id="GO:0022008">
    <property type="term" value="P:neurogenesis"/>
    <property type="evidence" value="ECO:0007669"/>
    <property type="project" value="TreeGrafter"/>
</dbReference>
<dbReference type="PANTHER" id="PTHR45774">
    <property type="entry name" value="BTB/POZ DOMAIN-CONTAINING"/>
    <property type="match status" value="1"/>
</dbReference>
<accession>A0A914IGJ7</accession>
<dbReference type="AlphaFoldDB" id="A0A914IGJ7"/>
<dbReference type="GO" id="GO:0000932">
    <property type="term" value="C:P-body"/>
    <property type="evidence" value="ECO:0007669"/>
    <property type="project" value="TreeGrafter"/>
</dbReference>
<keyword evidence="1" id="KW-0472">Membrane</keyword>
<evidence type="ECO:0000313" key="3">
    <source>
        <dbReference type="WBParaSite" id="Gr19_v10_g9703.t1"/>
    </source>
</evidence>
<dbReference type="PANTHER" id="PTHR45774:SF3">
    <property type="entry name" value="BTB (POZ) DOMAIN-CONTAINING 2B-RELATED"/>
    <property type="match status" value="1"/>
</dbReference>
<reference evidence="3" key="1">
    <citation type="submission" date="2022-11" db="UniProtKB">
        <authorList>
            <consortium name="WormBaseParasite"/>
        </authorList>
    </citation>
    <scope>IDENTIFICATION</scope>
</reference>
<protein>
    <submittedName>
        <fullName evidence="3">BTB domain-containing protein</fullName>
    </submittedName>
</protein>
<dbReference type="Gene3D" id="3.30.710.10">
    <property type="entry name" value="Potassium Channel Kv1.1, Chain A"/>
    <property type="match status" value="1"/>
</dbReference>
<dbReference type="WBParaSite" id="Gr19_v10_g9703.t1">
    <property type="protein sequence ID" value="Gr19_v10_g9703.t1"/>
    <property type="gene ID" value="Gr19_v10_g9703"/>
</dbReference>
<evidence type="ECO:0000256" key="1">
    <source>
        <dbReference type="SAM" id="Phobius"/>
    </source>
</evidence>
<dbReference type="InterPro" id="IPR043136">
    <property type="entry name" value="B30.2/SPRY_sf"/>
</dbReference>
<name>A0A914IGJ7_GLORO</name>
<dbReference type="GO" id="GO:0005829">
    <property type="term" value="C:cytosol"/>
    <property type="evidence" value="ECO:0007669"/>
    <property type="project" value="TreeGrafter"/>
</dbReference>
<evidence type="ECO:0000313" key="2">
    <source>
        <dbReference type="Proteomes" id="UP000887572"/>
    </source>
</evidence>
<feature type="transmembrane region" description="Helical" evidence="1">
    <location>
        <begin position="21"/>
        <end position="44"/>
    </location>
</feature>
<organism evidence="2 3">
    <name type="scientific">Globodera rostochiensis</name>
    <name type="common">Golden nematode worm</name>
    <name type="synonym">Heterodera rostochiensis</name>
    <dbReference type="NCBI Taxonomy" id="31243"/>
    <lineage>
        <taxon>Eukaryota</taxon>
        <taxon>Metazoa</taxon>
        <taxon>Ecdysozoa</taxon>
        <taxon>Nematoda</taxon>
        <taxon>Chromadorea</taxon>
        <taxon>Rhabditida</taxon>
        <taxon>Tylenchina</taxon>
        <taxon>Tylenchomorpha</taxon>
        <taxon>Tylenchoidea</taxon>
        <taxon>Heteroderidae</taxon>
        <taxon>Heteroderinae</taxon>
        <taxon>Globodera</taxon>
    </lineage>
</organism>
<dbReference type="InterPro" id="IPR011333">
    <property type="entry name" value="SKP1/BTB/POZ_sf"/>
</dbReference>
<dbReference type="Proteomes" id="UP000887572">
    <property type="component" value="Unplaced"/>
</dbReference>
<keyword evidence="2" id="KW-1185">Reference proteome</keyword>
<proteinExistence type="predicted"/>
<keyword evidence="1" id="KW-0812">Transmembrane</keyword>